<dbReference type="OrthoDB" id="9820014at2"/>
<evidence type="ECO:0000313" key="2">
    <source>
        <dbReference type="EMBL" id="GAT35082.1"/>
    </source>
</evidence>
<keyword evidence="1" id="KW-0732">Signal</keyword>
<protein>
    <recommendedName>
        <fullName evidence="4">Peptidase propeptide and YPEB domain-containing protein</fullName>
    </recommendedName>
</protein>
<evidence type="ECO:0000256" key="1">
    <source>
        <dbReference type="SAM" id="SignalP"/>
    </source>
</evidence>
<feature type="chain" id="PRO_5007524889" description="Peptidase propeptide and YPEB domain-containing protein" evidence="1">
    <location>
        <begin position="21"/>
        <end position="242"/>
    </location>
</feature>
<feature type="signal peptide" evidence="1">
    <location>
        <begin position="1"/>
        <end position="20"/>
    </location>
</feature>
<evidence type="ECO:0000313" key="3">
    <source>
        <dbReference type="Proteomes" id="UP000076023"/>
    </source>
</evidence>
<organism evidence="2 3">
    <name type="scientific">Terrimicrobium sacchariphilum</name>
    <dbReference type="NCBI Taxonomy" id="690879"/>
    <lineage>
        <taxon>Bacteria</taxon>
        <taxon>Pseudomonadati</taxon>
        <taxon>Verrucomicrobiota</taxon>
        <taxon>Terrimicrobiia</taxon>
        <taxon>Terrimicrobiales</taxon>
        <taxon>Terrimicrobiaceae</taxon>
        <taxon>Terrimicrobium</taxon>
    </lineage>
</organism>
<reference evidence="3" key="1">
    <citation type="journal article" date="2017" name="Genome Announc.">
        <title>Draft Genome Sequence of Terrimicrobium sacchariphilum NM-5T, a Facultative Anaerobic Soil Bacterium of the Class Spartobacteria.</title>
        <authorList>
            <person name="Qiu Y.L."/>
            <person name="Tourlousse D.M."/>
            <person name="Matsuura N."/>
            <person name="Ohashi A."/>
            <person name="Sekiguchi Y."/>
        </authorList>
    </citation>
    <scope>NUCLEOTIDE SEQUENCE [LARGE SCALE GENOMIC DNA]</scope>
    <source>
        <strain evidence="3">NM-5</strain>
    </source>
</reference>
<dbReference type="InParanoid" id="A0A146GD57"/>
<comment type="caution">
    <text evidence="2">The sequence shown here is derived from an EMBL/GenBank/DDBJ whole genome shotgun (WGS) entry which is preliminary data.</text>
</comment>
<sequence length="242" mass="25453">MLRSLVILSVFAMSLVSLSAADGGNAFTALRTAQKVAPSGSLVQMTGTRGEPRPSEWTVLFSDSQARGGIREVVVSGDVVVSQRTPLRGVSGVSSLPPVKLTQLNTDSDAAFNIANQQARNQGIGFNWIDYSLQSENVSGAPVWTLKLFDHMGAPVGTLKVSAQDGSVIQPLEGTPVVRHSSQDGDSNGPTRRLGGVLGTATGIVERTANNVKNVTLRTVGTVQEVLTGERTIGPKDDDDNN</sequence>
<name>A0A146GD57_TERSA</name>
<keyword evidence="3" id="KW-1185">Reference proteome</keyword>
<dbReference type="EMBL" id="BDCO01000003">
    <property type="protein sequence ID" value="GAT35082.1"/>
    <property type="molecule type" value="Genomic_DNA"/>
</dbReference>
<evidence type="ECO:0008006" key="4">
    <source>
        <dbReference type="Google" id="ProtNLM"/>
    </source>
</evidence>
<dbReference type="STRING" id="690879.TSACC_3143"/>
<accession>A0A146GD57</accession>
<dbReference type="RefSeq" id="WP_075080933.1">
    <property type="nucleotide sequence ID" value="NZ_BDCO01000003.1"/>
</dbReference>
<proteinExistence type="predicted"/>
<dbReference type="AlphaFoldDB" id="A0A146GD57"/>
<gene>
    <name evidence="2" type="ORF">TSACC_3143</name>
</gene>
<dbReference type="Proteomes" id="UP000076023">
    <property type="component" value="Unassembled WGS sequence"/>
</dbReference>